<feature type="chain" id="PRO_5013270902" description="BD-FAE-like domain-containing protein" evidence="2">
    <location>
        <begin position="23"/>
        <end position="305"/>
    </location>
</feature>
<feature type="signal peptide" evidence="2">
    <location>
        <begin position="1"/>
        <end position="22"/>
    </location>
</feature>
<dbReference type="PANTHER" id="PTHR48081:SF6">
    <property type="entry name" value="PEPTIDASE S9 PROLYL OLIGOPEPTIDASE CATALYTIC DOMAIN-CONTAINING PROTEIN"/>
    <property type="match status" value="1"/>
</dbReference>
<comment type="caution">
    <text evidence="4">The sequence shown here is derived from an EMBL/GenBank/DDBJ whole genome shotgun (WGS) entry which is preliminary data.</text>
</comment>
<dbReference type="PANTHER" id="PTHR48081">
    <property type="entry name" value="AB HYDROLASE SUPERFAMILY PROTEIN C4A8.06C"/>
    <property type="match status" value="1"/>
</dbReference>
<protein>
    <recommendedName>
        <fullName evidence="3">BD-FAE-like domain-containing protein</fullName>
    </recommendedName>
</protein>
<organism evidence="4 5">
    <name type="scientific">Mucilaginibacter polytrichastri</name>
    <dbReference type="NCBI Taxonomy" id="1302689"/>
    <lineage>
        <taxon>Bacteria</taxon>
        <taxon>Pseudomonadati</taxon>
        <taxon>Bacteroidota</taxon>
        <taxon>Sphingobacteriia</taxon>
        <taxon>Sphingobacteriales</taxon>
        <taxon>Sphingobacteriaceae</taxon>
        <taxon>Mucilaginibacter</taxon>
    </lineage>
</organism>
<evidence type="ECO:0000256" key="2">
    <source>
        <dbReference type="SAM" id="SignalP"/>
    </source>
</evidence>
<dbReference type="Pfam" id="PF20434">
    <property type="entry name" value="BD-FAE"/>
    <property type="match status" value="1"/>
</dbReference>
<dbReference type="InterPro" id="IPR050300">
    <property type="entry name" value="GDXG_lipolytic_enzyme"/>
</dbReference>
<name>A0A1Q6A6H0_9SPHI</name>
<evidence type="ECO:0000259" key="3">
    <source>
        <dbReference type="Pfam" id="PF20434"/>
    </source>
</evidence>
<keyword evidence="2" id="KW-0732">Signal</keyword>
<dbReference type="InterPro" id="IPR049492">
    <property type="entry name" value="BD-FAE-like_dom"/>
</dbReference>
<dbReference type="AlphaFoldDB" id="A0A1Q6A6H0"/>
<reference evidence="4 5" key="1">
    <citation type="submission" date="2016-11" db="EMBL/GenBank/DDBJ databases">
        <title>Whole Genome Sequencing of Mucilaginibacter polytrichastri RG4-7(T) isolated from the moss sample.</title>
        <authorList>
            <person name="Li Y."/>
        </authorList>
    </citation>
    <scope>NUCLEOTIDE SEQUENCE [LARGE SCALE GENOMIC DNA]</scope>
    <source>
        <strain evidence="4 5">RG4-7</strain>
    </source>
</reference>
<dbReference type="EMBL" id="MPPL01000001">
    <property type="protein sequence ID" value="OKS89586.1"/>
    <property type="molecule type" value="Genomic_DNA"/>
</dbReference>
<accession>A0A1Q6A6H0</accession>
<evidence type="ECO:0000313" key="5">
    <source>
        <dbReference type="Proteomes" id="UP000186720"/>
    </source>
</evidence>
<keyword evidence="1" id="KW-0378">Hydrolase</keyword>
<dbReference type="OrthoDB" id="9794725at2"/>
<dbReference type="Gene3D" id="3.40.50.1820">
    <property type="entry name" value="alpha/beta hydrolase"/>
    <property type="match status" value="1"/>
</dbReference>
<dbReference type="SUPFAM" id="SSF53474">
    <property type="entry name" value="alpha/beta-Hydrolases"/>
    <property type="match status" value="1"/>
</dbReference>
<evidence type="ECO:0000256" key="1">
    <source>
        <dbReference type="ARBA" id="ARBA00022801"/>
    </source>
</evidence>
<feature type="domain" description="BD-FAE-like" evidence="3">
    <location>
        <begin position="66"/>
        <end position="260"/>
    </location>
</feature>
<dbReference type="RefSeq" id="WP_074492738.1">
    <property type="nucleotide sequence ID" value="NZ_FPAM01000003.1"/>
</dbReference>
<dbReference type="STRING" id="1302689.RG47T_5070"/>
<evidence type="ECO:0000313" key="4">
    <source>
        <dbReference type="EMBL" id="OKS89586.1"/>
    </source>
</evidence>
<sequence length="305" mass="33323">MKKRIFTIVIMILSSLKIVAQQADPIALYPNGVPNSKPAPGVYREKLNVAEGWVTLVTDPQLIPFFPVKGKANGTAIVICPGGGYAGLAIDKEGFKVAEKLNEIGVTVFVLKNRLPSDYIMVDKTIGPLQDAQRAIQLVRQNAVKWDIDAGKVGIMGFSAGGHLAATEGTHYAKAVIANPENISLRPDFMMLMYPVITMGSLTHQGSKDNLLSKNPSQEQIDLYSNEKQVTKDTPPTFIIHAQDDDVVPIQNTLMFYDALTKAGVKAEMHVYQSGGHGFGLHNPRSHEDWFISLAGWLQANGWAQ</sequence>
<dbReference type="GO" id="GO:0016787">
    <property type="term" value="F:hydrolase activity"/>
    <property type="evidence" value="ECO:0007669"/>
    <property type="project" value="UniProtKB-KW"/>
</dbReference>
<dbReference type="InterPro" id="IPR029058">
    <property type="entry name" value="AB_hydrolase_fold"/>
</dbReference>
<proteinExistence type="predicted"/>
<dbReference type="Proteomes" id="UP000186720">
    <property type="component" value="Unassembled WGS sequence"/>
</dbReference>
<keyword evidence="5" id="KW-1185">Reference proteome</keyword>
<gene>
    <name evidence="4" type="ORF">RG47T_5070</name>
</gene>